<dbReference type="Gene3D" id="3.10.290.10">
    <property type="entry name" value="RNA-binding S4 domain"/>
    <property type="match status" value="1"/>
</dbReference>
<dbReference type="AlphaFoldDB" id="A0A679EK88"/>
<name>A0A679EK88_LEUMA</name>
<accession>A0A679EK88</accession>
<keyword evidence="3" id="KW-0496">Mitochondrion</keyword>
<dbReference type="InterPro" id="IPR036986">
    <property type="entry name" value="S4_RNA-bd_sf"/>
</dbReference>
<protein>
    <submittedName>
        <fullName evidence="3">30S ribosomal protein S4</fullName>
    </submittedName>
</protein>
<sequence length="1002" mass="120598">MNKKYTFSYFLLSLETRQFFREKYGYFRKKQLLKLFDAVKKPLSYYKVGILLEMHLGRILVSSCFVPSYASARQLISHGHVNINGHPVSTLNCKLQLGDIISVNSSEGRFRTNLYWLQAIEKLFLEDFRLRNFGLKNFSDKKGAIVPVFNRGGFKLSKWRNVISSLDKKVNRPIFNYGSIKYKNKHSLFLDSISKRYGGWTYKNFRWFPPSWTKKWNSDSKVLTFKEIVAKRKERNRLFWSLTLGRQNKVKEGLWSKNSSKGYKILFSNLRNVIYMQSSYDSKQRSKIFKAENFRLQHSKNMRKNLPINLVIHDKKYKRFLSKTKQGVLNNEKILTLSKRLNFKDGFNSTFFSGLYSSRWLSFSKVVKGISNRISFIRFHRKYRIYNRKKVKIAHKKLRNARFTNTNFISLFSFFNKNSTLANSFLKKRQSRYHSKFKIKSKKLTYRKKNFKSRFENQKSNRTMLKTTKDTKVSVNSRDVGINPRASFYPKLFRPSVLKNQGNNVENILQHKFNLVLKYSHLYKDYRIKNSKFPVATDFLVTRFFKSLPKKGLDLKKGTLTKSPLKFKIMNKTDNDKVMHMLILTLQQLVFKRSLRTRYLHRLFSRYSLNTFLNLVRFYFSYKDLFLSNSNKDLKTITKDLFREDLKNQRSNLVLLETKQKLFFLSIFRDLIKKYGENKSEYISLLSLKRLILGYFIKRFKYKSGISSAIKDYSVFKLKNSRLNYSLDRKAISKLFYLRSKEGLVFYKNLKLSTKKQDYKFFSSDVLQNQIYRARKQVKFYEEWRFNKMFRVLSMYKHIKKKKKSILKRVDLRTLIYKITYFSFLALQRRYIRFHPENVKSKGHPLKSIQHFLPDKKKLNYRKRYLKAPSLRNYNGFLSWKNRFRHWYRKRSRNKAQYKGSIANKYVFNRFLKKMYFTLYNKPIFFDEGKYKYRYFSKLFFLGRVKQAQNDLLFRLPPKYLEVDSSRLAITILRYPYANEMFRDLPVKIPQDILGMFLKPKH</sequence>
<dbReference type="SMART" id="SM00363">
    <property type="entry name" value="S4"/>
    <property type="match status" value="1"/>
</dbReference>
<keyword evidence="3" id="KW-0689">Ribosomal protein</keyword>
<reference evidence="3" key="1">
    <citation type="submission" date="2019-12" db="EMBL/GenBank/DDBJ databases">
        <title>Mitochondrial genomes of Hemiarma marina and Leucocryptos marina revised the evolution of cytochrome c maturation in Cryptista.</title>
        <authorList>
            <person name="Nishimura Y."/>
            <person name="Kume K."/>
            <person name="Sonehara K."/>
            <person name="Tanifuji G."/>
            <person name="Shiratori T."/>
            <person name="Ishida K."/>
            <person name="Hashimoto T."/>
            <person name="Inagaki Y."/>
            <person name="Ohkuma M."/>
        </authorList>
    </citation>
    <scope>NUCLEOTIDE SEQUENCE</scope>
    <source>
        <strain evidence="3">NIES-1335</strain>
    </source>
</reference>
<geneLocation type="mitochondrion" evidence="3"/>
<dbReference type="GO" id="GO:0005840">
    <property type="term" value="C:ribosome"/>
    <property type="evidence" value="ECO:0007669"/>
    <property type="project" value="UniProtKB-KW"/>
</dbReference>
<dbReference type="PROSITE" id="PS50889">
    <property type="entry name" value="S4"/>
    <property type="match status" value="1"/>
</dbReference>
<dbReference type="Gene3D" id="1.10.1050.10">
    <property type="entry name" value="Ribosomal Protein S4 Delta 41, Chain A, domain 1"/>
    <property type="match status" value="1"/>
</dbReference>
<evidence type="ECO:0000256" key="1">
    <source>
        <dbReference type="PROSITE-ProRule" id="PRU00182"/>
    </source>
</evidence>
<proteinExistence type="predicted"/>
<gene>
    <name evidence="3" type="primary">rps4</name>
</gene>
<dbReference type="Pfam" id="PF01479">
    <property type="entry name" value="S4"/>
    <property type="match status" value="1"/>
</dbReference>
<dbReference type="RefSeq" id="YP_009730055.1">
    <property type="nucleotide sequence ID" value="NC_045933.1"/>
</dbReference>
<keyword evidence="3" id="KW-0687">Ribonucleoprotein</keyword>
<feature type="domain" description="RNA-binding S4" evidence="2">
    <location>
        <begin position="54"/>
        <end position="117"/>
    </location>
</feature>
<dbReference type="GeneID" id="43959882"/>
<evidence type="ECO:0000313" key="3">
    <source>
        <dbReference type="EMBL" id="BBQ05385.1"/>
    </source>
</evidence>
<dbReference type="SUPFAM" id="SSF55174">
    <property type="entry name" value="Alpha-L RNA-binding motif"/>
    <property type="match status" value="1"/>
</dbReference>
<evidence type="ECO:0000259" key="2">
    <source>
        <dbReference type="SMART" id="SM00363"/>
    </source>
</evidence>
<organism evidence="3">
    <name type="scientific">Leucocryptos marina</name>
    <name type="common">Marine flagellate</name>
    <name type="synonym">Bodo marinus</name>
    <dbReference type="NCBI Taxonomy" id="299206"/>
    <lineage>
        <taxon>Eukaryota</taxon>
        <taxon>Cryptophyceae</taxon>
        <taxon>Kathablepharidacea</taxon>
        <taxon>Katablepharidaceae</taxon>
        <taxon>Leucocryptos</taxon>
    </lineage>
</organism>
<dbReference type="GO" id="GO:0003723">
    <property type="term" value="F:RNA binding"/>
    <property type="evidence" value="ECO:0007669"/>
    <property type="project" value="UniProtKB-KW"/>
</dbReference>
<keyword evidence="1" id="KW-0694">RNA-binding</keyword>
<dbReference type="CDD" id="cd00165">
    <property type="entry name" value="S4"/>
    <property type="match status" value="1"/>
</dbReference>
<dbReference type="EMBL" id="LC515368">
    <property type="protein sequence ID" value="BBQ05385.1"/>
    <property type="molecule type" value="Genomic_DNA"/>
</dbReference>
<dbReference type="InterPro" id="IPR002942">
    <property type="entry name" value="S4_RNA-bd"/>
</dbReference>